<dbReference type="RefSeq" id="WP_285984544.1">
    <property type="nucleotide sequence ID" value="NZ_JASVDS010000009.1"/>
</dbReference>
<dbReference type="Proteomes" id="UP001238603">
    <property type="component" value="Unassembled WGS sequence"/>
</dbReference>
<gene>
    <name evidence="1" type="ORF">QRD43_21365</name>
</gene>
<name>A0ABT7LQH3_9BURK</name>
<dbReference type="EMBL" id="JASVDS010000009">
    <property type="protein sequence ID" value="MDL5034467.1"/>
    <property type="molecule type" value="Genomic_DNA"/>
</dbReference>
<comment type="caution">
    <text evidence="1">The sequence shown here is derived from an EMBL/GenBank/DDBJ whole genome shotgun (WGS) entry which is preliminary data.</text>
</comment>
<keyword evidence="2" id="KW-1185">Reference proteome</keyword>
<organism evidence="1 2">
    <name type="scientific">Roseateles subflavus</name>
    <dbReference type="NCBI Taxonomy" id="3053353"/>
    <lineage>
        <taxon>Bacteria</taxon>
        <taxon>Pseudomonadati</taxon>
        <taxon>Pseudomonadota</taxon>
        <taxon>Betaproteobacteria</taxon>
        <taxon>Burkholderiales</taxon>
        <taxon>Sphaerotilaceae</taxon>
        <taxon>Roseateles</taxon>
    </lineage>
</organism>
<evidence type="ECO:0000313" key="1">
    <source>
        <dbReference type="EMBL" id="MDL5034467.1"/>
    </source>
</evidence>
<proteinExistence type="predicted"/>
<evidence type="ECO:0000313" key="2">
    <source>
        <dbReference type="Proteomes" id="UP001238603"/>
    </source>
</evidence>
<reference evidence="1 2" key="1">
    <citation type="submission" date="2023-06" db="EMBL/GenBank/DDBJ databases">
        <title>Pelomonas sp. APW6 16S ribosomal RNA gene genome sequencing and assembly.</title>
        <authorList>
            <person name="Woo H."/>
        </authorList>
    </citation>
    <scope>NUCLEOTIDE SEQUENCE [LARGE SCALE GENOMIC DNA]</scope>
    <source>
        <strain evidence="1 2">APW6</strain>
    </source>
</reference>
<accession>A0ABT7LQH3</accession>
<protein>
    <submittedName>
        <fullName evidence="1">Uncharacterized protein</fullName>
    </submittedName>
</protein>
<sequence>MSTRPTPIAANPFAMLLDPEQYAREAAHSDRLNRLRSRIYRPLDKPLIPKAVSPEQAAFDRLVDKTRLAPEDFLDDEGIDAGMQPAALDASH</sequence>